<proteinExistence type="predicted"/>
<protein>
    <submittedName>
        <fullName evidence="1">Uncharacterized protein</fullName>
    </submittedName>
</protein>
<name>A0A1L9TQC0_9EURO</name>
<evidence type="ECO:0000313" key="2">
    <source>
        <dbReference type="Proteomes" id="UP000184356"/>
    </source>
</evidence>
<reference evidence="2" key="1">
    <citation type="journal article" date="2017" name="Genome Biol.">
        <title>Comparative genomics reveals high biological diversity and specific adaptations in the industrially and medically important fungal genus Aspergillus.</title>
        <authorList>
            <person name="de Vries R.P."/>
            <person name="Riley R."/>
            <person name="Wiebenga A."/>
            <person name="Aguilar-Osorio G."/>
            <person name="Amillis S."/>
            <person name="Uchima C.A."/>
            <person name="Anderluh G."/>
            <person name="Asadollahi M."/>
            <person name="Askin M."/>
            <person name="Barry K."/>
            <person name="Battaglia E."/>
            <person name="Bayram O."/>
            <person name="Benocci T."/>
            <person name="Braus-Stromeyer S.A."/>
            <person name="Caldana C."/>
            <person name="Canovas D."/>
            <person name="Cerqueira G.C."/>
            <person name="Chen F."/>
            <person name="Chen W."/>
            <person name="Choi C."/>
            <person name="Clum A."/>
            <person name="Dos Santos R.A."/>
            <person name="Damasio A.R."/>
            <person name="Diallinas G."/>
            <person name="Emri T."/>
            <person name="Fekete E."/>
            <person name="Flipphi M."/>
            <person name="Freyberg S."/>
            <person name="Gallo A."/>
            <person name="Gournas C."/>
            <person name="Habgood R."/>
            <person name="Hainaut M."/>
            <person name="Harispe M.L."/>
            <person name="Henrissat B."/>
            <person name="Hilden K.S."/>
            <person name="Hope R."/>
            <person name="Hossain A."/>
            <person name="Karabika E."/>
            <person name="Karaffa L."/>
            <person name="Karanyi Z."/>
            <person name="Krasevec N."/>
            <person name="Kuo A."/>
            <person name="Kusch H."/>
            <person name="LaButti K."/>
            <person name="Lagendijk E.L."/>
            <person name="Lapidus A."/>
            <person name="Levasseur A."/>
            <person name="Lindquist E."/>
            <person name="Lipzen A."/>
            <person name="Logrieco A.F."/>
            <person name="MacCabe A."/>
            <person name="Maekelae M.R."/>
            <person name="Malavazi I."/>
            <person name="Melin P."/>
            <person name="Meyer V."/>
            <person name="Mielnichuk N."/>
            <person name="Miskei M."/>
            <person name="Molnar A.P."/>
            <person name="Mule G."/>
            <person name="Ngan C.Y."/>
            <person name="Orejas M."/>
            <person name="Orosz E."/>
            <person name="Ouedraogo J.P."/>
            <person name="Overkamp K.M."/>
            <person name="Park H.-S."/>
            <person name="Perrone G."/>
            <person name="Piumi F."/>
            <person name="Punt P.J."/>
            <person name="Ram A.F."/>
            <person name="Ramon A."/>
            <person name="Rauscher S."/>
            <person name="Record E."/>
            <person name="Riano-Pachon D.M."/>
            <person name="Robert V."/>
            <person name="Roehrig J."/>
            <person name="Ruller R."/>
            <person name="Salamov A."/>
            <person name="Salih N.S."/>
            <person name="Samson R.A."/>
            <person name="Sandor E."/>
            <person name="Sanguinetti M."/>
            <person name="Schuetze T."/>
            <person name="Sepcic K."/>
            <person name="Shelest E."/>
            <person name="Sherlock G."/>
            <person name="Sophianopoulou V."/>
            <person name="Squina F.M."/>
            <person name="Sun H."/>
            <person name="Susca A."/>
            <person name="Todd R.B."/>
            <person name="Tsang A."/>
            <person name="Unkles S.E."/>
            <person name="van de Wiele N."/>
            <person name="van Rossen-Uffink D."/>
            <person name="Oliveira J.V."/>
            <person name="Vesth T.C."/>
            <person name="Visser J."/>
            <person name="Yu J.-H."/>
            <person name="Zhou M."/>
            <person name="Andersen M.R."/>
            <person name="Archer D.B."/>
            <person name="Baker S.E."/>
            <person name="Benoit I."/>
            <person name="Brakhage A.A."/>
            <person name="Braus G.H."/>
            <person name="Fischer R."/>
            <person name="Frisvad J.C."/>
            <person name="Goldman G.H."/>
            <person name="Houbraken J."/>
            <person name="Oakley B."/>
            <person name="Pocsi I."/>
            <person name="Scazzocchio C."/>
            <person name="Seiboth B."/>
            <person name="vanKuyk P.A."/>
            <person name="Wortman J."/>
            <person name="Dyer P.S."/>
            <person name="Grigoriev I.V."/>
        </authorList>
    </citation>
    <scope>NUCLEOTIDE SEQUENCE [LARGE SCALE GENOMIC DNA]</scope>
    <source>
        <strain evidence="2">CBS 593.65</strain>
    </source>
</reference>
<sequence length="292" mass="32625">MSKSRLTRYLGFIAVPTLAAGYGVHLGLTHLETKYPALSPESTGSKALRIPAKTGQHCAYTDIYAARVPLRALEARARRHRQHNKNNIVVENNNTNSKVSREEIWAQSLLSSLVFRVEGSIIGLFTNGKYSPGDLGEDGFSPIPADPNEAHGQKIQPRVLVNGVLTVQREPVSSSQDGDSNGLLVSWTMADPPRLFFEKIARLGYPWRLMSGGRHEMSVSEPFEVDDNGSGHDKLVEVRFATSHDYEIVEAEGNLEQQKLLPRWSIRMHRGYARLILDRAVRELKSELNDEN</sequence>
<evidence type="ECO:0000313" key="1">
    <source>
        <dbReference type="EMBL" id="OJJ61620.1"/>
    </source>
</evidence>
<dbReference type="VEuPathDB" id="FungiDB:ASPSYDRAFT_833750"/>
<accession>A0A1L9TQC0</accession>
<keyword evidence="2" id="KW-1185">Reference proteome</keyword>
<organism evidence="1 2">
    <name type="scientific">Aspergillus sydowii CBS 593.65</name>
    <dbReference type="NCBI Taxonomy" id="1036612"/>
    <lineage>
        <taxon>Eukaryota</taxon>
        <taxon>Fungi</taxon>
        <taxon>Dikarya</taxon>
        <taxon>Ascomycota</taxon>
        <taxon>Pezizomycotina</taxon>
        <taxon>Eurotiomycetes</taxon>
        <taxon>Eurotiomycetidae</taxon>
        <taxon>Eurotiales</taxon>
        <taxon>Aspergillaceae</taxon>
        <taxon>Aspergillus</taxon>
        <taxon>Aspergillus subgen. Nidulantes</taxon>
    </lineage>
</organism>
<dbReference type="RefSeq" id="XP_040705426.1">
    <property type="nucleotide sequence ID" value="XM_040851217.1"/>
</dbReference>
<dbReference type="AlphaFoldDB" id="A0A1L9TQC0"/>
<dbReference type="OrthoDB" id="4480078at2759"/>
<dbReference type="STRING" id="1036612.A0A1L9TQC0"/>
<dbReference type="GeneID" id="63767290"/>
<gene>
    <name evidence="1" type="ORF">ASPSYDRAFT_833750</name>
</gene>
<dbReference type="Proteomes" id="UP000184356">
    <property type="component" value="Unassembled WGS sequence"/>
</dbReference>
<dbReference type="EMBL" id="KV878584">
    <property type="protein sequence ID" value="OJJ61620.1"/>
    <property type="molecule type" value="Genomic_DNA"/>
</dbReference>